<evidence type="ECO:0000313" key="3">
    <source>
        <dbReference type="EMBL" id="QDT56930.1"/>
    </source>
</evidence>
<dbReference type="EC" id="1.8.-.-" evidence="3"/>
<dbReference type="SUPFAM" id="SSF52833">
    <property type="entry name" value="Thioredoxin-like"/>
    <property type="match status" value="1"/>
</dbReference>
<organism evidence="3 4">
    <name type="scientific">Caulifigura coniformis</name>
    <dbReference type="NCBI Taxonomy" id="2527983"/>
    <lineage>
        <taxon>Bacteria</taxon>
        <taxon>Pseudomonadati</taxon>
        <taxon>Planctomycetota</taxon>
        <taxon>Planctomycetia</taxon>
        <taxon>Planctomycetales</taxon>
        <taxon>Planctomycetaceae</taxon>
        <taxon>Caulifigura</taxon>
    </lineage>
</organism>
<accession>A0A517SLD0</accession>
<dbReference type="PANTHER" id="PTHR46388:SF2">
    <property type="entry name" value="NHL REPEAT-CONTAINING PROTEIN 2"/>
    <property type="match status" value="1"/>
</dbReference>
<dbReference type="InterPro" id="IPR013766">
    <property type="entry name" value="Thioredoxin_domain"/>
</dbReference>
<feature type="domain" description="Thioredoxin" evidence="2">
    <location>
        <begin position="52"/>
        <end position="208"/>
    </location>
</feature>
<dbReference type="Gene3D" id="2.120.10.30">
    <property type="entry name" value="TolB, C-terminal domain"/>
    <property type="match status" value="2"/>
</dbReference>
<dbReference type="Pfam" id="PF13905">
    <property type="entry name" value="Thioredoxin_8"/>
    <property type="match status" value="1"/>
</dbReference>
<evidence type="ECO:0000259" key="2">
    <source>
        <dbReference type="PROSITE" id="PS51352"/>
    </source>
</evidence>
<dbReference type="KEGG" id="ccos:Pan44_49930"/>
<dbReference type="PROSITE" id="PS51352">
    <property type="entry name" value="THIOREDOXIN_2"/>
    <property type="match status" value="1"/>
</dbReference>
<dbReference type="InterPro" id="IPR012336">
    <property type="entry name" value="Thioredoxin-like_fold"/>
</dbReference>
<keyword evidence="1" id="KW-0472">Membrane</keyword>
<sequence length="704" mass="76329">MSRSALKVNSPMALVLPNPPVHSRRYRGRAGRALVVALVVLCVTGSAILPGFMKAQDAPQNPLPGRFPAPSLDGGVEWLNTSGPIDLKDLRGKIVLLDFWTYCCINCIHVLPDLKYLEKKYDKQLVVIGVHAAKFSNEKETENIRRAILRYEIEHPVINDANMVIARKYQFSSWPTLVLIDPEGNFVGQQPGEGHREIFDEVIGKMVAFHRAKGTLDETPVKFALERHQAPITPLRFPGKLLADAANDRLYVSDSNHNRIVISTLQGDLVDVIGTGAIGKNDGDYAVATFDHPQGMTLVGDTLYVADTENHMIRAVDVKRRTVSTFSGTGEQARLRSKGGALTKTALNSPWALTHLDGVLYVAMAGPHQLWSHKLGTNRIEVFAGSGREDILDGTRDDAALAQPSGITTDGQSLFFVDSEGSAVRKVSRGSSGRVVTIVGPHDFPQGRSLFEFGDIDGAADDVRLQHPLGVVFHEGALFVADTYNHKIKRVDPKTRDCETWLGAGKRGQGLDPVELSEPADMLIVGDRMIVADTNNHRLLSVDMKSRHAEEFIIKGLAAPPPPKIESDADEASGKPVTDLAETTVKSSGPLEVEATFTLPEGFKLNTLAPQTVRLSSPAGQGLVAAEHLDSKLEAMIDGNAVRWTIPISGSGQATFELTLSYSYCRDGTGGVCKFGTARWRLPVRATAEAPASKVSLKVDPSAN</sequence>
<dbReference type="AlphaFoldDB" id="A0A517SLD0"/>
<protein>
    <submittedName>
        <fullName evidence="3">Thiol-disulfide oxidoreductase YkuV</fullName>
        <ecNumber evidence="3">1.8.-.-</ecNumber>
    </submittedName>
</protein>
<gene>
    <name evidence="3" type="primary">ykuV_2</name>
    <name evidence="3" type="ORF">Pan44_49930</name>
</gene>
<dbReference type="InParanoid" id="A0A517SLD0"/>
<dbReference type="InterPro" id="IPR045302">
    <property type="entry name" value="NHL2_NHL_rpt_dom"/>
</dbReference>
<dbReference type="InterPro" id="IPR036249">
    <property type="entry name" value="Thioredoxin-like_sf"/>
</dbReference>
<evidence type="ECO:0000313" key="4">
    <source>
        <dbReference type="Proteomes" id="UP000315700"/>
    </source>
</evidence>
<keyword evidence="1" id="KW-0812">Transmembrane</keyword>
<dbReference type="SUPFAM" id="SSF101898">
    <property type="entry name" value="NHL repeat"/>
    <property type="match status" value="1"/>
</dbReference>
<dbReference type="Proteomes" id="UP000315700">
    <property type="component" value="Chromosome"/>
</dbReference>
<dbReference type="InterPro" id="IPR011042">
    <property type="entry name" value="6-blade_b-propeller_TolB-like"/>
</dbReference>
<dbReference type="PANTHER" id="PTHR46388">
    <property type="entry name" value="NHL REPEAT-CONTAINING PROTEIN 2"/>
    <property type="match status" value="1"/>
</dbReference>
<keyword evidence="3" id="KW-0560">Oxidoreductase</keyword>
<keyword evidence="1" id="KW-1133">Transmembrane helix</keyword>
<name>A0A517SLD0_9PLAN</name>
<proteinExistence type="predicted"/>
<dbReference type="CDD" id="cd14951">
    <property type="entry name" value="NHL-2_like"/>
    <property type="match status" value="1"/>
</dbReference>
<dbReference type="EMBL" id="CP036271">
    <property type="protein sequence ID" value="QDT56930.1"/>
    <property type="molecule type" value="Genomic_DNA"/>
</dbReference>
<keyword evidence="4" id="KW-1185">Reference proteome</keyword>
<dbReference type="GO" id="GO:0016491">
    <property type="term" value="F:oxidoreductase activity"/>
    <property type="evidence" value="ECO:0007669"/>
    <property type="project" value="UniProtKB-KW"/>
</dbReference>
<feature type="transmembrane region" description="Helical" evidence="1">
    <location>
        <begin position="33"/>
        <end position="53"/>
    </location>
</feature>
<reference evidence="3 4" key="1">
    <citation type="submission" date="2019-02" db="EMBL/GenBank/DDBJ databases">
        <title>Deep-cultivation of Planctomycetes and their phenomic and genomic characterization uncovers novel biology.</title>
        <authorList>
            <person name="Wiegand S."/>
            <person name="Jogler M."/>
            <person name="Boedeker C."/>
            <person name="Pinto D."/>
            <person name="Vollmers J."/>
            <person name="Rivas-Marin E."/>
            <person name="Kohn T."/>
            <person name="Peeters S.H."/>
            <person name="Heuer A."/>
            <person name="Rast P."/>
            <person name="Oberbeckmann S."/>
            <person name="Bunk B."/>
            <person name="Jeske O."/>
            <person name="Meyerdierks A."/>
            <person name="Storesund J.E."/>
            <person name="Kallscheuer N."/>
            <person name="Luecker S."/>
            <person name="Lage O.M."/>
            <person name="Pohl T."/>
            <person name="Merkel B.J."/>
            <person name="Hornburger P."/>
            <person name="Mueller R.-W."/>
            <person name="Bruemmer F."/>
            <person name="Labrenz M."/>
            <person name="Spormann A.M."/>
            <person name="Op den Camp H."/>
            <person name="Overmann J."/>
            <person name="Amann R."/>
            <person name="Jetten M.S.M."/>
            <person name="Mascher T."/>
            <person name="Medema M.H."/>
            <person name="Devos D.P."/>
            <person name="Kaster A.-K."/>
            <person name="Ovreas L."/>
            <person name="Rohde M."/>
            <person name="Galperin M.Y."/>
            <person name="Jogler C."/>
        </authorList>
    </citation>
    <scope>NUCLEOTIDE SEQUENCE [LARGE SCALE GENOMIC DNA]</scope>
    <source>
        <strain evidence="3 4">Pan44</strain>
    </source>
</reference>
<evidence type="ECO:0000256" key="1">
    <source>
        <dbReference type="SAM" id="Phobius"/>
    </source>
</evidence>
<dbReference type="Gene3D" id="3.40.30.10">
    <property type="entry name" value="Glutaredoxin"/>
    <property type="match status" value="1"/>
</dbReference>